<protein>
    <recommendedName>
        <fullName evidence="10">LITAF domain-containing protein</fullName>
    </recommendedName>
</protein>
<proteinExistence type="inferred from homology"/>
<dbReference type="InterPro" id="IPR006629">
    <property type="entry name" value="LITAF"/>
</dbReference>
<dbReference type="GO" id="GO:0008270">
    <property type="term" value="F:zinc ion binding"/>
    <property type="evidence" value="ECO:0007669"/>
    <property type="project" value="TreeGrafter"/>
</dbReference>
<dbReference type="EMBL" id="CAJOBA010010506">
    <property type="protein sequence ID" value="CAF3866637.1"/>
    <property type="molecule type" value="Genomic_DNA"/>
</dbReference>
<dbReference type="Proteomes" id="UP000677228">
    <property type="component" value="Unassembled WGS sequence"/>
</dbReference>
<keyword evidence="15" id="KW-1185">Reference proteome</keyword>
<comment type="similarity">
    <text evidence="4">Belongs to the CDIP1/LITAF family.</text>
</comment>
<dbReference type="Pfam" id="PF10601">
    <property type="entry name" value="zf-LITAF-like"/>
    <property type="match status" value="1"/>
</dbReference>
<dbReference type="Proteomes" id="UP000681722">
    <property type="component" value="Unassembled WGS sequence"/>
</dbReference>
<dbReference type="EMBL" id="CAJOBC010066815">
    <property type="protein sequence ID" value="CAF4229188.1"/>
    <property type="molecule type" value="Genomic_DNA"/>
</dbReference>
<evidence type="ECO:0000313" key="13">
    <source>
        <dbReference type="EMBL" id="CAF3866637.1"/>
    </source>
</evidence>
<comment type="caution">
    <text evidence="12">The sequence shown here is derived from an EMBL/GenBank/DDBJ whole genome shotgun (WGS) entry which is preliminary data.</text>
</comment>
<evidence type="ECO:0000313" key="15">
    <source>
        <dbReference type="Proteomes" id="UP000663829"/>
    </source>
</evidence>
<evidence type="ECO:0000256" key="7">
    <source>
        <dbReference type="ARBA" id="ARBA00023136"/>
    </source>
</evidence>
<keyword evidence="7 9" id="KW-0472">Membrane</keyword>
<keyword evidence="5" id="KW-0479">Metal-binding</keyword>
<sequence length="220" mass="24856">MYSQPMYGQQSYTPNTYDTLNSQNYNSNNYPTPAQQGVSQWQQPVYQQQPSTYSQLSTGTSYQQPLQQQYNYMDQQQQQPVFVANPNSQNSTIPQQQPVMATAYSQPTGNYIQQNPPPSYDAAVSQQKNPPFVMQGTMGPGSPQFIWPRQPIQVQCPQCGATVITRTETAATILTFLLAICLFIFTFFLACLPFCIKSCKSYTHYCPNCNNRLGVRKAFS</sequence>
<accession>A0A815HQC8</accession>
<evidence type="ECO:0000256" key="3">
    <source>
        <dbReference type="ARBA" id="ARBA00004630"/>
    </source>
</evidence>
<dbReference type="EMBL" id="CAJNOK010010019">
    <property type="protein sequence ID" value="CAF1104214.1"/>
    <property type="molecule type" value="Genomic_DNA"/>
</dbReference>
<dbReference type="InterPro" id="IPR037519">
    <property type="entry name" value="LITAF_fam"/>
</dbReference>
<dbReference type="PANTHER" id="PTHR23292:SF6">
    <property type="entry name" value="FI16602P1-RELATED"/>
    <property type="match status" value="1"/>
</dbReference>
<dbReference type="PANTHER" id="PTHR23292">
    <property type="entry name" value="LIPOPOLYSACCHARIDE-INDUCED TUMOR NECROSIS FACTOR-ALPHA FACTOR"/>
    <property type="match status" value="1"/>
</dbReference>
<evidence type="ECO:0000256" key="2">
    <source>
        <dbReference type="ARBA" id="ARBA00004481"/>
    </source>
</evidence>
<dbReference type="Proteomes" id="UP000682733">
    <property type="component" value="Unassembled WGS sequence"/>
</dbReference>
<dbReference type="Proteomes" id="UP000663829">
    <property type="component" value="Unassembled WGS sequence"/>
</dbReference>
<keyword evidence="6" id="KW-0862">Zinc</keyword>
<feature type="region of interest" description="Disordered" evidence="8">
    <location>
        <begin position="1"/>
        <end position="60"/>
    </location>
</feature>
<feature type="domain" description="LITAF" evidence="10">
    <location>
        <begin position="136"/>
        <end position="218"/>
    </location>
</feature>
<feature type="compositionally biased region" description="Low complexity" evidence="8">
    <location>
        <begin position="35"/>
        <end position="55"/>
    </location>
</feature>
<evidence type="ECO:0000256" key="4">
    <source>
        <dbReference type="ARBA" id="ARBA00005975"/>
    </source>
</evidence>
<dbReference type="EMBL" id="CAJNOQ010015122">
    <property type="protein sequence ID" value="CAF1355682.1"/>
    <property type="molecule type" value="Genomic_DNA"/>
</dbReference>
<evidence type="ECO:0000256" key="1">
    <source>
        <dbReference type="ARBA" id="ARBA00004414"/>
    </source>
</evidence>
<keyword evidence="9" id="KW-0812">Transmembrane</keyword>
<dbReference type="PROSITE" id="PS51837">
    <property type="entry name" value="LITAF"/>
    <property type="match status" value="1"/>
</dbReference>
<dbReference type="AlphaFoldDB" id="A0A815HQC8"/>
<evidence type="ECO:0000256" key="8">
    <source>
        <dbReference type="SAM" id="MobiDB-lite"/>
    </source>
</evidence>
<dbReference type="OrthoDB" id="5599753at2759"/>
<evidence type="ECO:0000313" key="12">
    <source>
        <dbReference type="EMBL" id="CAF1355682.1"/>
    </source>
</evidence>
<dbReference type="GO" id="GO:0031902">
    <property type="term" value="C:late endosome membrane"/>
    <property type="evidence" value="ECO:0007669"/>
    <property type="project" value="UniProtKB-SubCell"/>
</dbReference>
<feature type="transmembrane region" description="Helical" evidence="9">
    <location>
        <begin position="173"/>
        <end position="196"/>
    </location>
</feature>
<keyword evidence="9" id="KW-1133">Transmembrane helix</keyword>
<evidence type="ECO:0000259" key="10">
    <source>
        <dbReference type="PROSITE" id="PS51837"/>
    </source>
</evidence>
<organism evidence="12 15">
    <name type="scientific">Didymodactylos carnosus</name>
    <dbReference type="NCBI Taxonomy" id="1234261"/>
    <lineage>
        <taxon>Eukaryota</taxon>
        <taxon>Metazoa</taxon>
        <taxon>Spiralia</taxon>
        <taxon>Gnathifera</taxon>
        <taxon>Rotifera</taxon>
        <taxon>Eurotatoria</taxon>
        <taxon>Bdelloidea</taxon>
        <taxon>Philodinida</taxon>
        <taxon>Philodinidae</taxon>
        <taxon>Didymodactylos</taxon>
    </lineage>
</organism>
<evidence type="ECO:0000256" key="5">
    <source>
        <dbReference type="ARBA" id="ARBA00022723"/>
    </source>
</evidence>
<feature type="compositionally biased region" description="Polar residues" evidence="8">
    <location>
        <begin position="1"/>
        <end position="34"/>
    </location>
</feature>
<dbReference type="GO" id="GO:0005765">
    <property type="term" value="C:lysosomal membrane"/>
    <property type="evidence" value="ECO:0007669"/>
    <property type="project" value="UniProtKB-SubCell"/>
</dbReference>
<evidence type="ECO:0000256" key="9">
    <source>
        <dbReference type="SAM" id="Phobius"/>
    </source>
</evidence>
<gene>
    <name evidence="12" type="ORF">GPM918_LOCUS31129</name>
    <name evidence="11" type="ORF">OVA965_LOCUS19444</name>
    <name evidence="14" type="ORF">SRO942_LOCUS31767</name>
    <name evidence="13" type="ORF">TMI583_LOCUS19490</name>
</gene>
<comment type="subcellular location">
    <subcellularLocation>
        <location evidence="2">Endosome membrane</location>
        <topology evidence="2">Peripheral membrane protein</topology>
    </subcellularLocation>
    <subcellularLocation>
        <location evidence="1">Late endosome membrane</location>
    </subcellularLocation>
    <subcellularLocation>
        <location evidence="3">Lysosome membrane</location>
        <topology evidence="3">Peripheral membrane protein</topology>
        <orientation evidence="3">Cytoplasmic side</orientation>
    </subcellularLocation>
</comment>
<evidence type="ECO:0000256" key="6">
    <source>
        <dbReference type="ARBA" id="ARBA00022833"/>
    </source>
</evidence>
<evidence type="ECO:0000313" key="14">
    <source>
        <dbReference type="EMBL" id="CAF4229188.1"/>
    </source>
</evidence>
<dbReference type="SMART" id="SM00714">
    <property type="entry name" value="LITAF"/>
    <property type="match status" value="1"/>
</dbReference>
<reference evidence="12" key="1">
    <citation type="submission" date="2021-02" db="EMBL/GenBank/DDBJ databases">
        <authorList>
            <person name="Nowell W R."/>
        </authorList>
    </citation>
    <scope>NUCLEOTIDE SEQUENCE</scope>
</reference>
<name>A0A815HQC8_9BILA</name>
<evidence type="ECO:0000313" key="11">
    <source>
        <dbReference type="EMBL" id="CAF1104214.1"/>
    </source>
</evidence>